<dbReference type="CDD" id="cd23947">
    <property type="entry name" value="PAPS_reductase-like_YbdN"/>
    <property type="match status" value="1"/>
</dbReference>
<dbReference type="Pfam" id="PF12838">
    <property type="entry name" value="Fer4_7"/>
    <property type="match status" value="1"/>
</dbReference>
<dbReference type="InterPro" id="IPR002500">
    <property type="entry name" value="PAPS_reduct_dom"/>
</dbReference>
<gene>
    <name evidence="2" type="ORF">IG193_04265</name>
</gene>
<dbReference type="NCBIfam" id="NF010367">
    <property type="entry name" value="PRK13795.1-2"/>
    <property type="match status" value="1"/>
</dbReference>
<sequence>MESASILKKVSARVYWDLRLNAPLAYSRDGLTARLRLTPPGDAYPAVGRLYRLVWDTIDSYFTKAGSRAEEVIPRRKAMLANKVMYPDFAVELVTDAQVVGHFIYDIRGRAWRFRPLYGTVLRMVESEVGFYAKTRLDKLARGYVVKQSHLEKFVLPREDEYVAVASRNMSYLGVGVVLRNGRIYVLKSWLRKPYSLLEGDPSWWDIVRLHDRYLSEKEREATSFIREVYEKYKLPVVVSFSGGKDSLVTLYLALKALGPERVKVLFNNTGLEFPETVEYVYRVCERMGVELIVADAGDAFWRGVSVMGPPARDLRWCCKVTKFAPIARVLRRLFPGGALSLVGQRRYESAQRALSPRVWRNAWLPNVVAATPIQDWSALDVWLYIFRERLLPNPLYYLGLDRLGCWLCPATEMGEFELAKAVHGSLYSKWSEYLFEYARENSVSESWVRYGLWRWVRPPKDILNTIDLKEQDVLNPVRGARVTWHYEGNKLVFELEKTMMKPESTRLRNILLTSKKADAHIEGIRVEEGQLVLETRGVSPEVEKEVVRAVIRAFYCVGCLECANWCPTGAISLGSEGGIVIDEGRCIRCGTCQQKCPIAEYTLKFQGFFTSG</sequence>
<feature type="domain" description="4Fe-4S ferredoxin-type" evidence="1">
    <location>
        <begin position="548"/>
        <end position="577"/>
    </location>
</feature>
<accession>A0A7L9FL46</accession>
<dbReference type="PANTHER" id="PTHR43196:SF2">
    <property type="entry name" value="PHOSPHOADENOSINE PHOSPHOSULFATE REDUCTASE"/>
    <property type="match status" value="1"/>
</dbReference>
<proteinExistence type="predicted"/>
<dbReference type="SUPFAM" id="SSF54862">
    <property type="entry name" value="4Fe-4S ferredoxins"/>
    <property type="match status" value="1"/>
</dbReference>
<dbReference type="RefSeq" id="WP_192819646.1">
    <property type="nucleotide sequence ID" value="NZ_CP062310.1"/>
</dbReference>
<dbReference type="PROSITE" id="PS51379">
    <property type="entry name" value="4FE4S_FER_2"/>
    <property type="match status" value="2"/>
</dbReference>
<protein>
    <submittedName>
        <fullName evidence="2">Phosphoadenosine phosphosulfate reductase family protein</fullName>
    </submittedName>
</protein>
<dbReference type="PANTHER" id="PTHR43196">
    <property type="entry name" value="SULFATE ADENYLYLTRANSFERASE SUBUNIT 2"/>
    <property type="match status" value="1"/>
</dbReference>
<dbReference type="Proteomes" id="UP000594121">
    <property type="component" value="Chromosome"/>
</dbReference>
<dbReference type="InterPro" id="IPR017896">
    <property type="entry name" value="4Fe4S_Fe-S-bd"/>
</dbReference>
<feature type="domain" description="4Fe-4S ferredoxin-type" evidence="1">
    <location>
        <begin position="578"/>
        <end position="607"/>
    </location>
</feature>
<dbReference type="InterPro" id="IPR014729">
    <property type="entry name" value="Rossmann-like_a/b/a_fold"/>
</dbReference>
<keyword evidence="3" id="KW-1185">Reference proteome</keyword>
<dbReference type="InterPro" id="IPR017900">
    <property type="entry name" value="4Fe4S_Fe_S_CS"/>
</dbReference>
<dbReference type="AlphaFoldDB" id="A0A7L9FL46"/>
<dbReference type="SUPFAM" id="SSF52402">
    <property type="entry name" value="Adenine nucleotide alpha hydrolases-like"/>
    <property type="match status" value="1"/>
</dbReference>
<evidence type="ECO:0000259" key="1">
    <source>
        <dbReference type="PROSITE" id="PS51379"/>
    </source>
</evidence>
<name>A0A7L9FL46_9CREN</name>
<dbReference type="GO" id="GO:0016491">
    <property type="term" value="F:oxidoreductase activity"/>
    <property type="evidence" value="ECO:0007669"/>
    <property type="project" value="UniProtKB-ARBA"/>
</dbReference>
<dbReference type="EMBL" id="CP062310">
    <property type="protein sequence ID" value="QOJ79674.1"/>
    <property type="molecule type" value="Genomic_DNA"/>
</dbReference>
<dbReference type="Pfam" id="PF01507">
    <property type="entry name" value="PAPS_reduct"/>
    <property type="match status" value="1"/>
</dbReference>
<dbReference type="Gene3D" id="3.30.70.20">
    <property type="match status" value="1"/>
</dbReference>
<reference evidence="2 3" key="1">
    <citation type="submission" date="2020-10" db="EMBL/GenBank/DDBJ databases">
        <title>Thermofilum lucidum 3507LT sp. nov. a novel member of Thermofilaceae family isolated from Chile hot spring, and proposal of description order Thermofilales.</title>
        <authorList>
            <person name="Zayulina K.S."/>
            <person name="Elcheninov A.G."/>
            <person name="Toshchakov S.V."/>
            <person name="Kublanov I.V."/>
        </authorList>
    </citation>
    <scope>NUCLEOTIDE SEQUENCE [LARGE SCALE GENOMIC DNA]</scope>
    <source>
        <strain evidence="2 3">3507LT</strain>
    </source>
</reference>
<dbReference type="GeneID" id="59149083"/>
<organism evidence="2 3">
    <name type="scientific">Infirmifilum lucidum</name>
    <dbReference type="NCBI Taxonomy" id="2776706"/>
    <lineage>
        <taxon>Archaea</taxon>
        <taxon>Thermoproteota</taxon>
        <taxon>Thermoprotei</taxon>
        <taxon>Thermofilales</taxon>
        <taxon>Thermofilaceae</taxon>
        <taxon>Infirmifilum</taxon>
    </lineage>
</organism>
<dbReference type="InterPro" id="IPR050128">
    <property type="entry name" value="Sulfate_adenylyltrnsfr_sub2"/>
</dbReference>
<dbReference type="InParanoid" id="A0A7L9FL46"/>
<evidence type="ECO:0000313" key="2">
    <source>
        <dbReference type="EMBL" id="QOJ79674.1"/>
    </source>
</evidence>
<evidence type="ECO:0000313" key="3">
    <source>
        <dbReference type="Proteomes" id="UP000594121"/>
    </source>
</evidence>
<dbReference type="Gene3D" id="3.40.50.620">
    <property type="entry name" value="HUPs"/>
    <property type="match status" value="1"/>
</dbReference>
<dbReference type="KEGG" id="thel:IG193_04265"/>
<dbReference type="PROSITE" id="PS00198">
    <property type="entry name" value="4FE4S_FER_1"/>
    <property type="match status" value="2"/>
</dbReference>